<organism evidence="2 3">
    <name type="scientific">Macrolepiota fuliginosa MF-IS2</name>
    <dbReference type="NCBI Taxonomy" id="1400762"/>
    <lineage>
        <taxon>Eukaryota</taxon>
        <taxon>Fungi</taxon>
        <taxon>Dikarya</taxon>
        <taxon>Basidiomycota</taxon>
        <taxon>Agaricomycotina</taxon>
        <taxon>Agaricomycetes</taxon>
        <taxon>Agaricomycetidae</taxon>
        <taxon>Agaricales</taxon>
        <taxon>Agaricineae</taxon>
        <taxon>Agaricaceae</taxon>
        <taxon>Macrolepiota</taxon>
    </lineage>
</organism>
<accession>A0A9P6C6W9</accession>
<dbReference type="AlphaFoldDB" id="A0A9P6C6W9"/>
<dbReference type="EMBL" id="MU151088">
    <property type="protein sequence ID" value="KAF9451285.1"/>
    <property type="molecule type" value="Genomic_DNA"/>
</dbReference>
<evidence type="ECO:0000313" key="3">
    <source>
        <dbReference type="Proteomes" id="UP000807342"/>
    </source>
</evidence>
<dbReference type="OrthoDB" id="3227556at2759"/>
<keyword evidence="3" id="KW-1185">Reference proteome</keyword>
<gene>
    <name evidence="2" type="ORF">P691DRAFT_808270</name>
</gene>
<reference evidence="2" key="1">
    <citation type="submission" date="2020-11" db="EMBL/GenBank/DDBJ databases">
        <authorList>
            <consortium name="DOE Joint Genome Institute"/>
            <person name="Ahrendt S."/>
            <person name="Riley R."/>
            <person name="Andreopoulos W."/>
            <person name="Labutti K."/>
            <person name="Pangilinan J."/>
            <person name="Ruiz-Duenas F.J."/>
            <person name="Barrasa J.M."/>
            <person name="Sanchez-Garcia M."/>
            <person name="Camarero S."/>
            <person name="Miyauchi S."/>
            <person name="Serrano A."/>
            <person name="Linde D."/>
            <person name="Babiker R."/>
            <person name="Drula E."/>
            <person name="Ayuso-Fernandez I."/>
            <person name="Pacheco R."/>
            <person name="Padilla G."/>
            <person name="Ferreira P."/>
            <person name="Barriuso J."/>
            <person name="Kellner H."/>
            <person name="Castanera R."/>
            <person name="Alfaro M."/>
            <person name="Ramirez L."/>
            <person name="Pisabarro A.G."/>
            <person name="Kuo A."/>
            <person name="Tritt A."/>
            <person name="Lipzen A."/>
            <person name="He G."/>
            <person name="Yan M."/>
            <person name="Ng V."/>
            <person name="Cullen D."/>
            <person name="Martin F."/>
            <person name="Rosso M.-N."/>
            <person name="Henrissat B."/>
            <person name="Hibbett D."/>
            <person name="Martinez A.T."/>
            <person name="Grigoriev I.V."/>
        </authorList>
    </citation>
    <scope>NUCLEOTIDE SEQUENCE</scope>
    <source>
        <strain evidence="2">MF-IS2</strain>
    </source>
</reference>
<proteinExistence type="predicted"/>
<evidence type="ECO:0000313" key="2">
    <source>
        <dbReference type="EMBL" id="KAF9451285.1"/>
    </source>
</evidence>
<feature type="region of interest" description="Disordered" evidence="1">
    <location>
        <begin position="33"/>
        <end position="56"/>
    </location>
</feature>
<feature type="compositionally biased region" description="Basic and acidic residues" evidence="1">
    <location>
        <begin position="44"/>
        <end position="56"/>
    </location>
</feature>
<dbReference type="Proteomes" id="UP000807342">
    <property type="component" value="Unassembled WGS sequence"/>
</dbReference>
<evidence type="ECO:0000256" key="1">
    <source>
        <dbReference type="SAM" id="MobiDB-lite"/>
    </source>
</evidence>
<name>A0A9P6C6W9_9AGAR</name>
<protein>
    <submittedName>
        <fullName evidence="2">Uncharacterized protein</fullName>
    </submittedName>
</protein>
<sequence length="100" mass="10814">MSKAKDQKPFALSDTLRDLALLRASDLDLAALVPSSPGSGTQQTERETAVEDSLESSHEYVRSARTVIKISDRGDVDAQGQRIEGIREKLSDVEAGLEDA</sequence>
<comment type="caution">
    <text evidence="2">The sequence shown here is derived from an EMBL/GenBank/DDBJ whole genome shotgun (WGS) entry which is preliminary data.</text>
</comment>